<dbReference type="Proteomes" id="UP001634394">
    <property type="component" value="Unassembled WGS sequence"/>
</dbReference>
<sequence>MQNQSGQLEIPNVGLATSVDFMTTNHTVGATLTTPTGDIVALDHALKGVTKLITRLTSGVNREQNGNIVVELEREMLVEEHVFPHIVVECTMKKGNATERGLLIGVM</sequence>
<dbReference type="AlphaFoldDB" id="A0ABD3TK90"/>
<evidence type="ECO:0000313" key="1">
    <source>
        <dbReference type="EMBL" id="KAL3836758.1"/>
    </source>
</evidence>
<gene>
    <name evidence="1" type="ORF">ACJMK2_022175</name>
</gene>
<organism evidence="1 2">
    <name type="scientific">Sinanodonta woodiana</name>
    <name type="common">Chinese pond mussel</name>
    <name type="synonym">Anodonta woodiana</name>
    <dbReference type="NCBI Taxonomy" id="1069815"/>
    <lineage>
        <taxon>Eukaryota</taxon>
        <taxon>Metazoa</taxon>
        <taxon>Spiralia</taxon>
        <taxon>Lophotrochozoa</taxon>
        <taxon>Mollusca</taxon>
        <taxon>Bivalvia</taxon>
        <taxon>Autobranchia</taxon>
        <taxon>Heteroconchia</taxon>
        <taxon>Palaeoheterodonta</taxon>
        <taxon>Unionida</taxon>
        <taxon>Unionoidea</taxon>
        <taxon>Unionidae</taxon>
        <taxon>Unioninae</taxon>
        <taxon>Sinanodonta</taxon>
    </lineage>
</organism>
<proteinExistence type="predicted"/>
<protein>
    <submittedName>
        <fullName evidence="1">Uncharacterized protein</fullName>
    </submittedName>
</protein>
<evidence type="ECO:0000313" key="2">
    <source>
        <dbReference type="Proteomes" id="UP001634394"/>
    </source>
</evidence>
<accession>A0ABD3TK90</accession>
<keyword evidence="2" id="KW-1185">Reference proteome</keyword>
<name>A0ABD3TK90_SINWO</name>
<comment type="caution">
    <text evidence="1">The sequence shown here is derived from an EMBL/GenBank/DDBJ whole genome shotgun (WGS) entry which is preliminary data.</text>
</comment>
<reference evidence="1 2" key="1">
    <citation type="submission" date="2024-11" db="EMBL/GenBank/DDBJ databases">
        <title>Chromosome-level genome assembly of the freshwater bivalve Anodonta woodiana.</title>
        <authorList>
            <person name="Chen X."/>
        </authorList>
    </citation>
    <scope>NUCLEOTIDE SEQUENCE [LARGE SCALE GENOMIC DNA]</scope>
    <source>
        <strain evidence="1">MN2024</strain>
        <tissue evidence="1">Gills</tissue>
    </source>
</reference>
<dbReference type="EMBL" id="JBJQND010000018">
    <property type="protein sequence ID" value="KAL3836758.1"/>
    <property type="molecule type" value="Genomic_DNA"/>
</dbReference>